<sequence>MAVIDPYATTEEYRARVDKSDTSDDAILLPQLKAASRFIRHKCGRFFTKDASAVARLLNGSDAVRVGTRLLINDVADLTGLVVKVDLDGDHDFDEAEETLTKGTHYWVGPANADKGDEPEPYRWLDIMPNNGRLVKWTDALNSVEVTAIFGWPSVPEMIAELTVGITRQIHDLQISGATLQMANIESAISMDDRLPKLLYDAMLQYGRKELFA</sequence>
<organism evidence="1">
    <name type="scientific">marine sediment metagenome</name>
    <dbReference type="NCBI Taxonomy" id="412755"/>
    <lineage>
        <taxon>unclassified sequences</taxon>
        <taxon>metagenomes</taxon>
        <taxon>ecological metagenomes</taxon>
    </lineage>
</organism>
<evidence type="ECO:0000313" key="1">
    <source>
        <dbReference type="EMBL" id="KKM79467.1"/>
    </source>
</evidence>
<name>A0A0F9NDJ9_9ZZZZ</name>
<accession>A0A0F9NDJ9</accession>
<comment type="caution">
    <text evidence="1">The sequence shown here is derived from an EMBL/GenBank/DDBJ whole genome shotgun (WGS) entry which is preliminary data.</text>
</comment>
<protein>
    <submittedName>
        <fullName evidence="1">Uncharacterized protein</fullName>
    </submittedName>
</protein>
<gene>
    <name evidence="1" type="ORF">LCGC14_1349590</name>
</gene>
<reference evidence="1" key="1">
    <citation type="journal article" date="2015" name="Nature">
        <title>Complex archaea that bridge the gap between prokaryotes and eukaryotes.</title>
        <authorList>
            <person name="Spang A."/>
            <person name="Saw J.H."/>
            <person name="Jorgensen S.L."/>
            <person name="Zaremba-Niedzwiedzka K."/>
            <person name="Martijn J."/>
            <person name="Lind A.E."/>
            <person name="van Eijk R."/>
            <person name="Schleper C."/>
            <person name="Guy L."/>
            <person name="Ettema T.J."/>
        </authorList>
    </citation>
    <scope>NUCLEOTIDE SEQUENCE</scope>
</reference>
<dbReference type="AlphaFoldDB" id="A0A0F9NDJ9"/>
<dbReference type="EMBL" id="LAZR01008329">
    <property type="protein sequence ID" value="KKM79467.1"/>
    <property type="molecule type" value="Genomic_DNA"/>
</dbReference>
<proteinExistence type="predicted"/>